<keyword evidence="2" id="KW-1185">Reference proteome</keyword>
<evidence type="ECO:0000313" key="2">
    <source>
        <dbReference type="Proteomes" id="UP000019141"/>
    </source>
</evidence>
<reference evidence="1 2" key="1">
    <citation type="journal article" date="2014" name="Nature">
        <title>An environmental bacterial taxon with a large and distinct metabolic repertoire.</title>
        <authorList>
            <person name="Wilson M.C."/>
            <person name="Mori T."/>
            <person name="Ruckert C."/>
            <person name="Uria A.R."/>
            <person name="Helf M.J."/>
            <person name="Takada K."/>
            <person name="Gernert C."/>
            <person name="Steffens U.A."/>
            <person name="Heycke N."/>
            <person name="Schmitt S."/>
            <person name="Rinke C."/>
            <person name="Helfrich E.J."/>
            <person name="Brachmann A.O."/>
            <person name="Gurgui C."/>
            <person name="Wakimoto T."/>
            <person name="Kracht M."/>
            <person name="Crusemann M."/>
            <person name="Hentschel U."/>
            <person name="Abe I."/>
            <person name="Matsunaga S."/>
            <person name="Kalinowski J."/>
            <person name="Takeyama H."/>
            <person name="Piel J."/>
        </authorList>
    </citation>
    <scope>NUCLEOTIDE SEQUENCE [LARGE SCALE GENOMIC DNA]</scope>
    <source>
        <strain evidence="2">TSY1</strain>
    </source>
</reference>
<dbReference type="HOGENOM" id="CLU_3133532_0_0_7"/>
<dbReference type="Proteomes" id="UP000019141">
    <property type="component" value="Unassembled WGS sequence"/>
</dbReference>
<evidence type="ECO:0008006" key="3">
    <source>
        <dbReference type="Google" id="ProtNLM"/>
    </source>
</evidence>
<protein>
    <recommendedName>
        <fullName evidence="3">Plasmid stabilization protein</fullName>
    </recommendedName>
</protein>
<dbReference type="AlphaFoldDB" id="W4L8M7"/>
<organism evidence="1 2">
    <name type="scientific">Entotheonella factor</name>
    <dbReference type="NCBI Taxonomy" id="1429438"/>
    <lineage>
        <taxon>Bacteria</taxon>
        <taxon>Pseudomonadati</taxon>
        <taxon>Nitrospinota/Tectimicrobiota group</taxon>
        <taxon>Candidatus Tectimicrobiota</taxon>
        <taxon>Candidatus Entotheonellia</taxon>
        <taxon>Candidatus Entotheonellales</taxon>
        <taxon>Candidatus Entotheonellaceae</taxon>
        <taxon>Candidatus Entotheonella</taxon>
    </lineage>
</organism>
<dbReference type="InterPro" id="IPR035093">
    <property type="entry name" value="RelE/ParE_toxin_dom_sf"/>
</dbReference>
<dbReference type="Gene3D" id="3.30.2310.20">
    <property type="entry name" value="RelE-like"/>
    <property type="match status" value="1"/>
</dbReference>
<dbReference type="EMBL" id="AZHW01001069">
    <property type="protein sequence ID" value="ETW94433.1"/>
    <property type="molecule type" value="Genomic_DNA"/>
</dbReference>
<sequence length="49" mass="6128">MYAVTYRDVRRALIRRFPYAIYYRIEVTEVVVLSILHTRRDPREWQSRI</sequence>
<comment type="caution">
    <text evidence="1">The sequence shown here is derived from an EMBL/GenBank/DDBJ whole genome shotgun (WGS) entry which is preliminary data.</text>
</comment>
<accession>W4L8M7</accession>
<name>W4L8M7_ENTF1</name>
<proteinExistence type="predicted"/>
<evidence type="ECO:0000313" key="1">
    <source>
        <dbReference type="EMBL" id="ETW94433.1"/>
    </source>
</evidence>
<gene>
    <name evidence="1" type="ORF">ETSY1_34900</name>
</gene>